<keyword evidence="3" id="KW-0813">Transport</keyword>
<keyword evidence="5" id="KW-0812">Transmembrane</keyword>
<dbReference type="GO" id="GO:0009279">
    <property type="term" value="C:cell outer membrane"/>
    <property type="evidence" value="ECO:0007669"/>
    <property type="project" value="UniProtKB-SubCell"/>
</dbReference>
<comment type="caution">
    <text evidence="9">The sequence shown here is derived from an EMBL/GenBank/DDBJ whole genome shotgun (WGS) entry which is preliminary data.</text>
</comment>
<accession>A0A829Y767</accession>
<organism evidence="9 10">
    <name type="scientific">Steroidobacter agaridevorans</name>
    <dbReference type="NCBI Taxonomy" id="2695856"/>
    <lineage>
        <taxon>Bacteria</taxon>
        <taxon>Pseudomonadati</taxon>
        <taxon>Pseudomonadota</taxon>
        <taxon>Gammaproteobacteria</taxon>
        <taxon>Steroidobacterales</taxon>
        <taxon>Steroidobacteraceae</taxon>
        <taxon>Steroidobacter</taxon>
    </lineage>
</organism>
<dbReference type="AlphaFoldDB" id="A0A829Y767"/>
<evidence type="ECO:0000313" key="10">
    <source>
        <dbReference type="Proteomes" id="UP000445000"/>
    </source>
</evidence>
<dbReference type="PANTHER" id="PTHR30026:SF20">
    <property type="entry name" value="OUTER MEMBRANE PROTEIN TOLC"/>
    <property type="match status" value="1"/>
</dbReference>
<dbReference type="Pfam" id="PF02321">
    <property type="entry name" value="OEP"/>
    <property type="match status" value="1"/>
</dbReference>
<keyword evidence="7" id="KW-0998">Cell outer membrane</keyword>
<evidence type="ECO:0000256" key="2">
    <source>
        <dbReference type="ARBA" id="ARBA00007613"/>
    </source>
</evidence>
<dbReference type="PANTHER" id="PTHR30026">
    <property type="entry name" value="OUTER MEMBRANE PROTEIN TOLC"/>
    <property type="match status" value="1"/>
</dbReference>
<keyword evidence="10" id="KW-1185">Reference proteome</keyword>
<keyword evidence="6" id="KW-0472">Membrane</keyword>
<evidence type="ECO:0000256" key="5">
    <source>
        <dbReference type="ARBA" id="ARBA00022692"/>
    </source>
</evidence>
<dbReference type="GO" id="GO:1990281">
    <property type="term" value="C:efflux pump complex"/>
    <property type="evidence" value="ECO:0007669"/>
    <property type="project" value="TreeGrafter"/>
</dbReference>
<protein>
    <recommendedName>
        <fullName evidence="11">TolC family protein</fullName>
    </recommendedName>
</protein>
<feature type="chain" id="PRO_5032727337" description="TolC family protein" evidence="8">
    <location>
        <begin position="33"/>
        <end position="482"/>
    </location>
</feature>
<feature type="signal peptide" evidence="8">
    <location>
        <begin position="1"/>
        <end position="32"/>
    </location>
</feature>
<dbReference type="SUPFAM" id="SSF56954">
    <property type="entry name" value="Outer membrane efflux proteins (OEP)"/>
    <property type="match status" value="1"/>
</dbReference>
<reference evidence="10" key="1">
    <citation type="submission" date="2020-01" db="EMBL/GenBank/DDBJ databases">
        <title>'Steroidobacter agaridevorans' sp. nov., agar-degrading bacteria isolated from rhizosphere soils.</title>
        <authorList>
            <person name="Ikenaga M."/>
            <person name="Kataoka M."/>
            <person name="Murouchi A."/>
            <person name="Katsuragi S."/>
            <person name="Sakai M."/>
        </authorList>
    </citation>
    <scope>NUCLEOTIDE SEQUENCE [LARGE SCALE GENOMIC DNA]</scope>
    <source>
        <strain evidence="10">YU21-B</strain>
    </source>
</reference>
<name>A0A829Y767_9GAMM</name>
<sequence length="482" mass="53096">MEGNATKGNESMRAPPLLATIGLCLSASAAWAQAPANGGDFDTIVANYVAEGLRSNLALQSEHLEVEKAAEALSEARARFFPELSFEARYTRADGGRVIDIPIGTSLNPVYSTLNEMLVAQGQPARFPQLANETIPFLRTEEQDTRLLLRQPLYAPAIPAAVRAQRALLDASSFNRMAIARALRRDITVSYVDWLKARSSVEIVAASEALLRENLRVNESLFGNGKITEDLVLRAKAELLDVEQQKREAENLATQAQSFFNFLLNRQLQSSIEPSSPPNNAGANQAALEQLWSMALDRRPEIAQAEQLRRASEEQTRIARKQKWPTLSLGVDAGTQGEDYRFGDGYNFGTASLIFTWRIFDGGGDTARVHQARAAEKQLVLRQEEIAQQIRLEVQQSYDRLTTARDSLATAAARADAARAAFRIASRKRDEGVISQVEFIDARSALTGAELNHNLTRFNVLARRAELEYATSTGDIPLDPGV</sequence>
<evidence type="ECO:0000256" key="6">
    <source>
        <dbReference type="ARBA" id="ARBA00023136"/>
    </source>
</evidence>
<dbReference type="GO" id="GO:0015288">
    <property type="term" value="F:porin activity"/>
    <property type="evidence" value="ECO:0007669"/>
    <property type="project" value="TreeGrafter"/>
</dbReference>
<dbReference type="InterPro" id="IPR051906">
    <property type="entry name" value="TolC-like"/>
</dbReference>
<evidence type="ECO:0000256" key="1">
    <source>
        <dbReference type="ARBA" id="ARBA00004442"/>
    </source>
</evidence>
<dbReference type="InterPro" id="IPR003423">
    <property type="entry name" value="OMP_efflux"/>
</dbReference>
<keyword evidence="4" id="KW-1134">Transmembrane beta strand</keyword>
<proteinExistence type="inferred from homology"/>
<keyword evidence="8" id="KW-0732">Signal</keyword>
<comment type="subcellular location">
    <subcellularLocation>
        <location evidence="1">Cell outer membrane</location>
    </subcellularLocation>
</comment>
<evidence type="ECO:0000256" key="3">
    <source>
        <dbReference type="ARBA" id="ARBA00022448"/>
    </source>
</evidence>
<dbReference type="Gene3D" id="1.20.1600.10">
    <property type="entry name" value="Outer membrane efflux proteins (OEP)"/>
    <property type="match status" value="1"/>
</dbReference>
<dbReference type="GO" id="GO:0015562">
    <property type="term" value="F:efflux transmembrane transporter activity"/>
    <property type="evidence" value="ECO:0007669"/>
    <property type="project" value="InterPro"/>
</dbReference>
<dbReference type="Proteomes" id="UP000445000">
    <property type="component" value="Unassembled WGS sequence"/>
</dbReference>
<evidence type="ECO:0000313" key="9">
    <source>
        <dbReference type="EMBL" id="GFE78626.1"/>
    </source>
</evidence>
<comment type="similarity">
    <text evidence="2">Belongs to the outer membrane factor (OMF) (TC 1.B.17) family.</text>
</comment>
<evidence type="ECO:0008006" key="11">
    <source>
        <dbReference type="Google" id="ProtNLM"/>
    </source>
</evidence>
<dbReference type="EMBL" id="BLJN01000001">
    <property type="protein sequence ID" value="GFE78626.1"/>
    <property type="molecule type" value="Genomic_DNA"/>
</dbReference>
<evidence type="ECO:0000256" key="4">
    <source>
        <dbReference type="ARBA" id="ARBA00022452"/>
    </source>
</evidence>
<gene>
    <name evidence="9" type="ORF">GCM10011487_06260</name>
</gene>
<evidence type="ECO:0000256" key="8">
    <source>
        <dbReference type="SAM" id="SignalP"/>
    </source>
</evidence>
<evidence type="ECO:0000256" key="7">
    <source>
        <dbReference type="ARBA" id="ARBA00023237"/>
    </source>
</evidence>